<dbReference type="Proteomes" id="UP001341840">
    <property type="component" value="Unassembled WGS sequence"/>
</dbReference>
<evidence type="ECO:0000256" key="1">
    <source>
        <dbReference type="SAM" id="MobiDB-lite"/>
    </source>
</evidence>
<dbReference type="EMBL" id="JASCZI010122963">
    <property type="protein sequence ID" value="MED6164938.1"/>
    <property type="molecule type" value="Genomic_DNA"/>
</dbReference>
<organism evidence="2 3">
    <name type="scientific">Stylosanthes scabra</name>
    <dbReference type="NCBI Taxonomy" id="79078"/>
    <lineage>
        <taxon>Eukaryota</taxon>
        <taxon>Viridiplantae</taxon>
        <taxon>Streptophyta</taxon>
        <taxon>Embryophyta</taxon>
        <taxon>Tracheophyta</taxon>
        <taxon>Spermatophyta</taxon>
        <taxon>Magnoliopsida</taxon>
        <taxon>eudicotyledons</taxon>
        <taxon>Gunneridae</taxon>
        <taxon>Pentapetalae</taxon>
        <taxon>rosids</taxon>
        <taxon>fabids</taxon>
        <taxon>Fabales</taxon>
        <taxon>Fabaceae</taxon>
        <taxon>Papilionoideae</taxon>
        <taxon>50 kb inversion clade</taxon>
        <taxon>dalbergioids sensu lato</taxon>
        <taxon>Dalbergieae</taxon>
        <taxon>Pterocarpus clade</taxon>
        <taxon>Stylosanthes</taxon>
    </lineage>
</organism>
<protein>
    <submittedName>
        <fullName evidence="2">Uncharacterized protein</fullName>
    </submittedName>
</protein>
<feature type="compositionally biased region" description="Polar residues" evidence="1">
    <location>
        <begin position="180"/>
        <end position="191"/>
    </location>
</feature>
<feature type="region of interest" description="Disordered" evidence="1">
    <location>
        <begin position="154"/>
        <end position="191"/>
    </location>
</feature>
<reference evidence="2 3" key="1">
    <citation type="journal article" date="2023" name="Plants (Basel)">
        <title>Bridging the Gap: Combining Genomics and Transcriptomics Approaches to Understand Stylosanthes scabra, an Orphan Legume from the Brazilian Caatinga.</title>
        <authorList>
            <person name="Ferreira-Neto J.R.C."/>
            <person name="da Silva M.D."/>
            <person name="Binneck E."/>
            <person name="de Melo N.F."/>
            <person name="da Silva R.H."/>
            <person name="de Melo A.L.T.M."/>
            <person name="Pandolfi V."/>
            <person name="Bustamante F.O."/>
            <person name="Brasileiro-Vidal A.C."/>
            <person name="Benko-Iseppon A.M."/>
        </authorList>
    </citation>
    <scope>NUCLEOTIDE SEQUENCE [LARGE SCALE GENOMIC DNA]</scope>
    <source>
        <tissue evidence="2">Leaves</tissue>
    </source>
</reference>
<proteinExistence type="predicted"/>
<evidence type="ECO:0000313" key="3">
    <source>
        <dbReference type="Proteomes" id="UP001341840"/>
    </source>
</evidence>
<sequence>MTDEVIRDWEEVCYQRPNMGMEDNCEVGPNTNRMGTNEDPSETGSLSLSVPPGFERLEQSEIESSPSEREEERIERIVNHQDGKRRQKTEKARRKKEGCKRTKLRKIQEEEKDEQWPICDEDIENSEDEIEEIWSVGVKTGLVTNSDERAKKYLASNSKKSAECQTEGRKRCSRSRKQNSSKVGVSQNCSQ</sequence>
<feature type="region of interest" description="Disordered" evidence="1">
    <location>
        <begin position="19"/>
        <end position="100"/>
    </location>
</feature>
<comment type="caution">
    <text evidence="2">The sequence shown here is derived from an EMBL/GenBank/DDBJ whole genome shotgun (WGS) entry which is preliminary data.</text>
</comment>
<evidence type="ECO:0000313" key="2">
    <source>
        <dbReference type="EMBL" id="MED6164938.1"/>
    </source>
</evidence>
<keyword evidence="3" id="KW-1185">Reference proteome</keyword>
<accession>A0ABU6UY36</accession>
<feature type="compositionally biased region" description="Basic and acidic residues" evidence="1">
    <location>
        <begin position="160"/>
        <end position="170"/>
    </location>
</feature>
<gene>
    <name evidence="2" type="ORF">PIB30_094943</name>
</gene>
<feature type="compositionally biased region" description="Basic and acidic residues" evidence="1">
    <location>
        <begin position="66"/>
        <end position="84"/>
    </location>
</feature>
<name>A0ABU6UY36_9FABA</name>
<feature type="compositionally biased region" description="Basic residues" evidence="1">
    <location>
        <begin position="85"/>
        <end position="100"/>
    </location>
</feature>